<organism evidence="2 3">
    <name type="scientific">Roseivirga pacifica</name>
    <dbReference type="NCBI Taxonomy" id="1267423"/>
    <lineage>
        <taxon>Bacteria</taxon>
        <taxon>Pseudomonadati</taxon>
        <taxon>Bacteroidota</taxon>
        <taxon>Cytophagia</taxon>
        <taxon>Cytophagales</taxon>
        <taxon>Roseivirgaceae</taxon>
        <taxon>Roseivirga</taxon>
    </lineage>
</organism>
<keyword evidence="1" id="KW-0732">Signal</keyword>
<protein>
    <submittedName>
        <fullName evidence="2">Uncharacterized protein</fullName>
    </submittedName>
</protein>
<dbReference type="OrthoDB" id="982483at2"/>
<dbReference type="PROSITE" id="PS51257">
    <property type="entry name" value="PROKAR_LIPOPROTEIN"/>
    <property type="match status" value="1"/>
</dbReference>
<keyword evidence="3" id="KW-1185">Reference proteome</keyword>
<evidence type="ECO:0000313" key="2">
    <source>
        <dbReference type="EMBL" id="SEW32000.1"/>
    </source>
</evidence>
<feature type="chain" id="PRO_5011646486" evidence="1">
    <location>
        <begin position="27"/>
        <end position="98"/>
    </location>
</feature>
<reference evidence="3" key="1">
    <citation type="submission" date="2016-10" db="EMBL/GenBank/DDBJ databases">
        <authorList>
            <person name="Varghese N."/>
            <person name="Submissions S."/>
        </authorList>
    </citation>
    <scope>NUCLEOTIDE SEQUENCE [LARGE SCALE GENOMIC DNA]</scope>
    <source>
        <strain evidence="3">CGMCC 1.12402</strain>
    </source>
</reference>
<name>A0A1I0QWU9_9BACT</name>
<dbReference type="AlphaFoldDB" id="A0A1I0QWU9"/>
<dbReference type="GeneID" id="99987495"/>
<accession>A0A1I0QWU9</accession>
<evidence type="ECO:0000313" key="3">
    <source>
        <dbReference type="Proteomes" id="UP000199437"/>
    </source>
</evidence>
<evidence type="ECO:0000256" key="1">
    <source>
        <dbReference type="SAM" id="SignalP"/>
    </source>
</evidence>
<proteinExistence type="predicted"/>
<gene>
    <name evidence="2" type="ORF">SAMN05216290_2810</name>
</gene>
<dbReference type="Proteomes" id="UP000199437">
    <property type="component" value="Unassembled WGS sequence"/>
</dbReference>
<feature type="signal peptide" evidence="1">
    <location>
        <begin position="1"/>
        <end position="26"/>
    </location>
</feature>
<dbReference type="EMBL" id="FOIR01000002">
    <property type="protein sequence ID" value="SEW32000.1"/>
    <property type="molecule type" value="Genomic_DNA"/>
</dbReference>
<dbReference type="RefSeq" id="WP_090259194.1">
    <property type="nucleotide sequence ID" value="NZ_FOIR01000002.1"/>
</dbReference>
<sequence>MKKFKFLIIAFIATITLSLSSCEDLAACGSATAVFYNNMGYSITLIVDGGVVGSISNGSSKSMTLSEGKHTYSIGGSQETKSFSLNDCGTLNIEISKR</sequence>